<protein>
    <submittedName>
        <fullName evidence="2">Uncharacterized protein</fullName>
    </submittedName>
</protein>
<organism evidence="2 3">
    <name type="scientific">Cytospora schulzeri</name>
    <dbReference type="NCBI Taxonomy" id="448051"/>
    <lineage>
        <taxon>Eukaryota</taxon>
        <taxon>Fungi</taxon>
        <taxon>Dikarya</taxon>
        <taxon>Ascomycota</taxon>
        <taxon>Pezizomycotina</taxon>
        <taxon>Sordariomycetes</taxon>
        <taxon>Sordariomycetidae</taxon>
        <taxon>Diaporthales</taxon>
        <taxon>Cytosporaceae</taxon>
        <taxon>Cytospora</taxon>
    </lineage>
</organism>
<sequence length="122" mass="13226">MCETQWILVVCPECRAPFRDPDTGEQIRMRRQVVCDEAKSRPGRYYGNCFWGGDYEYNPTDLNFLGPLCPRCGGLDLEAWTRGDSEPGPSGKDGKGGKGGKGGKSGQSGQSQSQSQGQGQTT</sequence>
<dbReference type="Proteomes" id="UP000283895">
    <property type="component" value="Unassembled WGS sequence"/>
</dbReference>
<evidence type="ECO:0000313" key="2">
    <source>
        <dbReference type="EMBL" id="ROV94535.1"/>
    </source>
</evidence>
<feature type="compositionally biased region" description="Low complexity" evidence="1">
    <location>
        <begin position="107"/>
        <end position="122"/>
    </location>
</feature>
<feature type="compositionally biased region" description="Gly residues" evidence="1">
    <location>
        <begin position="97"/>
        <end position="106"/>
    </location>
</feature>
<comment type="caution">
    <text evidence="2">The sequence shown here is derived from an EMBL/GenBank/DDBJ whole genome shotgun (WGS) entry which is preliminary data.</text>
</comment>
<evidence type="ECO:0000313" key="3">
    <source>
        <dbReference type="Proteomes" id="UP000283895"/>
    </source>
</evidence>
<dbReference type="EMBL" id="LKEA01000040">
    <property type="protein sequence ID" value="ROV94535.1"/>
    <property type="molecule type" value="Genomic_DNA"/>
</dbReference>
<reference evidence="2 3" key="1">
    <citation type="submission" date="2015-09" db="EMBL/GenBank/DDBJ databases">
        <title>Host preference determinants of Valsa canker pathogens revealed by comparative genomics.</title>
        <authorList>
            <person name="Yin Z."/>
            <person name="Huang L."/>
        </authorList>
    </citation>
    <scope>NUCLEOTIDE SEQUENCE [LARGE SCALE GENOMIC DNA]</scope>
    <source>
        <strain evidence="2 3">03-1</strain>
    </source>
</reference>
<feature type="region of interest" description="Disordered" evidence="1">
    <location>
        <begin position="80"/>
        <end position="122"/>
    </location>
</feature>
<name>A0A423VU62_9PEZI</name>
<gene>
    <name evidence="2" type="ORF">VMCG_08190</name>
</gene>
<accession>A0A423VU62</accession>
<keyword evidence="3" id="KW-1185">Reference proteome</keyword>
<proteinExistence type="predicted"/>
<evidence type="ECO:0000256" key="1">
    <source>
        <dbReference type="SAM" id="MobiDB-lite"/>
    </source>
</evidence>
<dbReference type="AlphaFoldDB" id="A0A423VU62"/>